<dbReference type="PROSITE" id="PS50109">
    <property type="entry name" value="HIS_KIN"/>
    <property type="match status" value="1"/>
</dbReference>
<dbReference type="RefSeq" id="WP_217839142.1">
    <property type="nucleotide sequence ID" value="NZ_CP077076.1"/>
</dbReference>
<dbReference type="Pfam" id="PF02518">
    <property type="entry name" value="HATPase_c"/>
    <property type="match status" value="1"/>
</dbReference>
<feature type="coiled-coil region" evidence="5">
    <location>
        <begin position="9"/>
        <end position="36"/>
    </location>
</feature>
<evidence type="ECO:0000256" key="3">
    <source>
        <dbReference type="ARBA" id="ARBA00022777"/>
    </source>
</evidence>
<dbReference type="CDD" id="cd00082">
    <property type="entry name" value="HisKA"/>
    <property type="match status" value="1"/>
</dbReference>
<dbReference type="PANTHER" id="PTHR43065:SF42">
    <property type="entry name" value="TWO-COMPONENT SENSOR PPRA"/>
    <property type="match status" value="1"/>
</dbReference>
<name>A0ABX8N0R8_9PSED</name>
<dbReference type="InterPro" id="IPR005467">
    <property type="entry name" value="His_kinase_dom"/>
</dbReference>
<evidence type="ECO:0000259" key="7">
    <source>
        <dbReference type="PROSITE" id="PS50110"/>
    </source>
</evidence>
<dbReference type="InterPro" id="IPR003661">
    <property type="entry name" value="HisK_dim/P_dom"/>
</dbReference>
<dbReference type="Pfam" id="PF00512">
    <property type="entry name" value="HisKA"/>
    <property type="match status" value="1"/>
</dbReference>
<proteinExistence type="predicted"/>
<feature type="modified residue" description="4-aspartylphosphate" evidence="4">
    <location>
        <position position="623"/>
    </location>
</feature>
<evidence type="ECO:0000259" key="6">
    <source>
        <dbReference type="PROSITE" id="PS50109"/>
    </source>
</evidence>
<keyword evidence="4" id="KW-0597">Phosphoprotein</keyword>
<dbReference type="InterPro" id="IPR003594">
    <property type="entry name" value="HATPase_dom"/>
</dbReference>
<keyword evidence="3" id="KW-0808">Transferase</keyword>
<gene>
    <name evidence="8" type="ORF">KSS94_16385</name>
</gene>
<evidence type="ECO:0000256" key="1">
    <source>
        <dbReference type="ARBA" id="ARBA00000085"/>
    </source>
</evidence>
<evidence type="ECO:0000313" key="8">
    <source>
        <dbReference type="EMBL" id="QXH49525.1"/>
    </source>
</evidence>
<evidence type="ECO:0000256" key="2">
    <source>
        <dbReference type="ARBA" id="ARBA00012438"/>
    </source>
</evidence>
<dbReference type="Proteomes" id="UP001046350">
    <property type="component" value="Chromosome"/>
</dbReference>
<dbReference type="PROSITE" id="PS50110">
    <property type="entry name" value="RESPONSE_REGULATORY"/>
    <property type="match status" value="1"/>
</dbReference>
<reference evidence="8" key="1">
    <citation type="journal article" date="2021" name="Microorganisms">
        <title>The Ever-Expanding Pseudomonas Genus: Description of 43 New Species and Partition of the Pseudomonas putida Group.</title>
        <authorList>
            <person name="Girard L."/>
            <person name="Lood C."/>
            <person name="Hofte M."/>
            <person name="Vandamme P."/>
            <person name="Rokni-Zadeh H."/>
            <person name="van Noort V."/>
            <person name="Lavigne R."/>
            <person name="De Mot R."/>
        </authorList>
    </citation>
    <scope>NUCLEOTIDE SEQUENCE</scope>
    <source>
        <strain evidence="8">COW40</strain>
    </source>
</reference>
<evidence type="ECO:0000256" key="4">
    <source>
        <dbReference type="PROSITE-ProRule" id="PRU00169"/>
    </source>
</evidence>
<dbReference type="Pfam" id="PF00072">
    <property type="entry name" value="Response_reg"/>
    <property type="match status" value="1"/>
</dbReference>
<feature type="domain" description="Response regulatory" evidence="7">
    <location>
        <begin position="573"/>
        <end position="689"/>
    </location>
</feature>
<comment type="catalytic activity">
    <reaction evidence="1">
        <text>ATP + protein L-histidine = ADP + protein N-phospho-L-histidine.</text>
        <dbReference type="EC" id="2.7.13.3"/>
    </reaction>
</comment>
<accession>A0ABX8N0R8</accession>
<dbReference type="EC" id="2.7.13.3" evidence="2"/>
<keyword evidence="5" id="KW-0175">Coiled coil</keyword>
<sequence>MPASKTTAQDALLQRLQALEQDNARLQAEVRELKANVDDVALYRFLFETMEEGFCIIEFVDGPHGPDSDYVHILANAAYARHTGIPNVVGQYLRQMVPAEADQWIARYGHVLHSGEQLQFEQELVATGRVLSVTTFRIEPAEKRQVAVLFKDITARYRAETALQQLNDQLEQRVSAALAERGLFAELVERSVARVQVLDTSLRLLAVNARAVKDFEFLFGRSIKAGDSLPECMTGFPDDCQRALALWHRALGGESFTEVIEYGRSGRLRHFELRFNPLRDSAGVVFAAYLFVYDITRQVGEQQRLLKAEEALRQAQKMEAVGQLTGGIAHDFNNLLGGILGAHELIQQRLQQARLDDVASLLATASHSAKSAAALVHRLLAFSRRQTLVPQATAVDGLILEMEDLVRRSVGPAIAVSVHCAPRLWPTFIDPPQLQSALLNLCINARDAQPGGGRIDIQCHNREIDAVQGETLDLPAGPYLCVSVEDSGRGMPPDVVERAIDPFFTTKALGQGTGLGLSMAYGFVRQSGGQLQIHSSLGKGTRVELYLPRHSEAAKPSQQRPAPALVPAQGCASILLVEDQAPLRMVIGEVLEEVGYQVRAVEHGQAALAALHDGLRPQLLISDIGLPGGLDGRQVAEASRALLPGLPVLFITGYDVSAALRDGQLPARTAVLLKPFDLADIVDKVAQLLAMS</sequence>
<protein>
    <recommendedName>
        <fullName evidence="2">histidine kinase</fullName>
        <ecNumber evidence="2">2.7.13.3</ecNumber>
    </recommendedName>
</protein>
<keyword evidence="9" id="KW-1185">Reference proteome</keyword>
<dbReference type="InterPro" id="IPR013656">
    <property type="entry name" value="PAS_4"/>
</dbReference>
<evidence type="ECO:0000313" key="9">
    <source>
        <dbReference type="Proteomes" id="UP001046350"/>
    </source>
</evidence>
<dbReference type="EMBL" id="CP077076">
    <property type="protein sequence ID" value="QXH49525.1"/>
    <property type="molecule type" value="Genomic_DNA"/>
</dbReference>
<dbReference type="SMART" id="SM00387">
    <property type="entry name" value="HATPase_c"/>
    <property type="match status" value="1"/>
</dbReference>
<dbReference type="Pfam" id="PF08448">
    <property type="entry name" value="PAS_4"/>
    <property type="match status" value="2"/>
</dbReference>
<dbReference type="SMART" id="SM00448">
    <property type="entry name" value="REC"/>
    <property type="match status" value="1"/>
</dbReference>
<evidence type="ECO:0000256" key="5">
    <source>
        <dbReference type="SAM" id="Coils"/>
    </source>
</evidence>
<dbReference type="SMART" id="SM00388">
    <property type="entry name" value="HisKA"/>
    <property type="match status" value="1"/>
</dbReference>
<dbReference type="PANTHER" id="PTHR43065">
    <property type="entry name" value="SENSOR HISTIDINE KINASE"/>
    <property type="match status" value="1"/>
</dbReference>
<organism evidence="8 9">
    <name type="scientific">Pseudomonas fakonensis</name>
    <dbReference type="NCBI Taxonomy" id="2842355"/>
    <lineage>
        <taxon>Bacteria</taxon>
        <taxon>Pseudomonadati</taxon>
        <taxon>Pseudomonadota</taxon>
        <taxon>Gammaproteobacteria</taxon>
        <taxon>Pseudomonadales</taxon>
        <taxon>Pseudomonadaceae</taxon>
        <taxon>Pseudomonas</taxon>
    </lineage>
</organism>
<dbReference type="InterPro" id="IPR001789">
    <property type="entry name" value="Sig_transdc_resp-reg_receiver"/>
</dbReference>
<keyword evidence="3" id="KW-0418">Kinase</keyword>
<feature type="domain" description="Histidine kinase" evidence="6">
    <location>
        <begin position="327"/>
        <end position="551"/>
    </location>
</feature>